<dbReference type="InterPro" id="IPR002110">
    <property type="entry name" value="Ankyrin_rpt"/>
</dbReference>
<organism evidence="6">
    <name type="scientific">Dunaliella tertiolecta</name>
    <name type="common">Green alga</name>
    <dbReference type="NCBI Taxonomy" id="3047"/>
    <lineage>
        <taxon>Eukaryota</taxon>
        <taxon>Viridiplantae</taxon>
        <taxon>Chlorophyta</taxon>
        <taxon>core chlorophytes</taxon>
        <taxon>Chlorophyceae</taxon>
        <taxon>CS clade</taxon>
        <taxon>Chlamydomonadales</taxon>
        <taxon>Dunaliellaceae</taxon>
        <taxon>Dunaliella</taxon>
    </lineage>
</organism>
<evidence type="ECO:0000256" key="2">
    <source>
        <dbReference type="ARBA" id="ARBA00023043"/>
    </source>
</evidence>
<evidence type="ECO:0000256" key="4">
    <source>
        <dbReference type="SAM" id="MobiDB-lite"/>
    </source>
</evidence>
<feature type="region of interest" description="Disordered" evidence="4">
    <location>
        <begin position="133"/>
        <end position="152"/>
    </location>
</feature>
<feature type="region of interest" description="Disordered" evidence="4">
    <location>
        <begin position="261"/>
        <end position="462"/>
    </location>
</feature>
<feature type="compositionally biased region" description="Basic and acidic residues" evidence="4">
    <location>
        <begin position="345"/>
        <end position="365"/>
    </location>
</feature>
<dbReference type="SMART" id="SM00248">
    <property type="entry name" value="ANK"/>
    <property type="match status" value="3"/>
</dbReference>
<feature type="compositionally biased region" description="Basic and acidic residues" evidence="4">
    <location>
        <begin position="375"/>
        <end position="397"/>
    </location>
</feature>
<dbReference type="EMBL" id="HBIP01029268">
    <property type="protein sequence ID" value="CAE0502617.1"/>
    <property type="molecule type" value="Transcribed_RNA"/>
</dbReference>
<reference evidence="6" key="1">
    <citation type="submission" date="2021-01" db="EMBL/GenBank/DDBJ databases">
        <authorList>
            <person name="Corre E."/>
            <person name="Pelletier E."/>
            <person name="Niang G."/>
            <person name="Scheremetjew M."/>
            <person name="Finn R."/>
            <person name="Kale V."/>
            <person name="Holt S."/>
            <person name="Cochrane G."/>
            <person name="Meng A."/>
            <person name="Brown T."/>
            <person name="Cohen L."/>
        </authorList>
    </citation>
    <scope>NUCLEOTIDE SEQUENCE</scope>
    <source>
        <strain evidence="6">CCMP1320</strain>
    </source>
</reference>
<dbReference type="SUPFAM" id="SSF48403">
    <property type="entry name" value="Ankyrin repeat"/>
    <property type="match status" value="1"/>
</dbReference>
<feature type="compositionally biased region" description="Low complexity" evidence="4">
    <location>
        <begin position="137"/>
        <end position="148"/>
    </location>
</feature>
<evidence type="ECO:0000313" key="5">
    <source>
        <dbReference type="EMBL" id="CAE0502616.1"/>
    </source>
</evidence>
<dbReference type="Gene3D" id="1.25.40.20">
    <property type="entry name" value="Ankyrin repeat-containing domain"/>
    <property type="match status" value="1"/>
</dbReference>
<feature type="region of interest" description="Disordered" evidence="4">
    <location>
        <begin position="193"/>
        <end position="224"/>
    </location>
</feature>
<keyword evidence="2 3" id="KW-0040">ANK repeat</keyword>
<sequence length="486" mass="53420">MGLFSRLFREPKSSDSPHKHQREISPLHAASYIGDLQGVIEVLGSGADVNEGIEMSNRLNGNVQNVTALFLAAQKNHTQIIKVLLQHGADPGILVSCGSNKERCTPAQIAALNGHPLTALYLRKSARQHKKRCCSSCSPGSSEPAHSSVFGHGAPSSIGASLSIDERRSQRLSPALSSEHAVFQPTLPKEQSVLANPQAASQPTSPKEQSVLADPHAASQRTSPTGGCLLDCVLKHGSHEVGPQECQHEEGHHLAALYEPGGQQTHPVASPCAQAEVQEGERKQLEQQQEHDQNGLQHDRNGQQQQQQQQQHDQNGQVQQLPAPPQQRQLSLTQQQRLQRHRQRVQQERKQQELKQEQERRKQERQQQQQQYLEEQERKRLQRKRREEQLRKQEQERQPITLQPAVSRMSSLSSNESLFGSKGGPAPSQQPQLDHEGNSDSVPVPLDGAVPEGLNPNGVNKGAAQAEAGAHVYLPLPPTAGIKAAL</sequence>
<feature type="compositionally biased region" description="Low complexity" evidence="4">
    <location>
        <begin position="407"/>
        <end position="420"/>
    </location>
</feature>
<protein>
    <submittedName>
        <fullName evidence="6">Uncharacterized protein</fullName>
    </submittedName>
</protein>
<dbReference type="PROSITE" id="PS50088">
    <property type="entry name" value="ANK_REPEAT"/>
    <property type="match status" value="1"/>
</dbReference>
<dbReference type="InterPro" id="IPR036770">
    <property type="entry name" value="Ankyrin_rpt-contain_sf"/>
</dbReference>
<name>A0A6S8N5W9_DUNTE</name>
<proteinExistence type="predicted"/>
<feature type="compositionally biased region" description="Basic and acidic residues" evidence="4">
    <location>
        <begin position="279"/>
        <end position="301"/>
    </location>
</feature>
<feature type="repeat" description="ANK" evidence="3">
    <location>
        <begin position="64"/>
        <end position="96"/>
    </location>
</feature>
<gene>
    <name evidence="5" type="ORF">DTER00134_LOCUS17689</name>
    <name evidence="6" type="ORF">DTER00134_LOCUS17690</name>
</gene>
<dbReference type="PANTHER" id="PTHR24198">
    <property type="entry name" value="ANKYRIN REPEAT AND PROTEIN KINASE DOMAIN-CONTAINING PROTEIN"/>
    <property type="match status" value="1"/>
</dbReference>
<dbReference type="AlphaFoldDB" id="A0A6S8N5W9"/>
<evidence type="ECO:0000256" key="1">
    <source>
        <dbReference type="ARBA" id="ARBA00022737"/>
    </source>
</evidence>
<feature type="compositionally biased region" description="Polar residues" evidence="4">
    <location>
        <begin position="193"/>
        <end position="208"/>
    </location>
</feature>
<dbReference type="PANTHER" id="PTHR24198:SF165">
    <property type="entry name" value="ANKYRIN REPEAT-CONTAINING PROTEIN-RELATED"/>
    <property type="match status" value="1"/>
</dbReference>
<dbReference type="PROSITE" id="PS50297">
    <property type="entry name" value="ANK_REP_REGION"/>
    <property type="match status" value="1"/>
</dbReference>
<dbReference type="EMBL" id="HBIP01029267">
    <property type="protein sequence ID" value="CAE0502616.1"/>
    <property type="molecule type" value="Transcribed_RNA"/>
</dbReference>
<dbReference type="Pfam" id="PF12796">
    <property type="entry name" value="Ank_2"/>
    <property type="match status" value="1"/>
</dbReference>
<accession>A0A6S8N5W9</accession>
<evidence type="ECO:0000256" key="3">
    <source>
        <dbReference type="PROSITE-ProRule" id="PRU00023"/>
    </source>
</evidence>
<keyword evidence="1" id="KW-0677">Repeat</keyword>
<feature type="compositionally biased region" description="Low complexity" evidence="4">
    <location>
        <begin position="302"/>
        <end position="337"/>
    </location>
</feature>
<evidence type="ECO:0000313" key="6">
    <source>
        <dbReference type="EMBL" id="CAE0502617.1"/>
    </source>
</evidence>